<organism evidence="2 3">
    <name type="scientific">Trichormus variabilis N2B</name>
    <dbReference type="NCBI Taxonomy" id="2681315"/>
    <lineage>
        <taxon>Bacteria</taxon>
        <taxon>Bacillati</taxon>
        <taxon>Cyanobacteriota</taxon>
        <taxon>Cyanophyceae</taxon>
        <taxon>Nostocales</taxon>
        <taxon>Nostocaceae</taxon>
        <taxon>Trichormus</taxon>
    </lineage>
</organism>
<sequence>MNKVEQPTFFIDRALGKKYVADALRSMGANVEVHADHFLSDAPDTEWLPEVSRRGWLILTKDDEIGRNFLEQMAIASSNAKVFVLSLRNLTGEEMADIFVQAVERMEKFAQSNQAPFIAKIYKYGKVRVWKNHTQLLKILKNLN</sequence>
<dbReference type="GeneID" id="58726033"/>
<gene>
    <name evidence="2" type="ORF">GNE12_11660</name>
</gene>
<dbReference type="Pfam" id="PF18478">
    <property type="entry name" value="PIN_10"/>
    <property type="match status" value="1"/>
</dbReference>
<protein>
    <recommendedName>
        <fullName evidence="1">VapC45 PIN like domain-containing protein</fullName>
    </recommendedName>
</protein>
<evidence type="ECO:0000313" key="2">
    <source>
        <dbReference type="EMBL" id="MBC1302569.1"/>
    </source>
</evidence>
<keyword evidence="3" id="KW-1185">Reference proteome</keyword>
<accession>A0ABR6S836</accession>
<proteinExistence type="predicted"/>
<feature type="domain" description="VapC45 PIN like" evidence="1">
    <location>
        <begin position="7"/>
        <end position="86"/>
    </location>
</feature>
<comment type="caution">
    <text evidence="2">The sequence shown here is derived from an EMBL/GenBank/DDBJ whole genome shotgun (WGS) entry which is preliminary data.</text>
</comment>
<dbReference type="Proteomes" id="UP000570851">
    <property type="component" value="Unassembled WGS sequence"/>
</dbReference>
<name>A0ABR6S836_ANAVA</name>
<dbReference type="EMBL" id="JACKZP010000037">
    <property type="protein sequence ID" value="MBC1302569.1"/>
    <property type="molecule type" value="Genomic_DNA"/>
</dbReference>
<dbReference type="RefSeq" id="WP_011319981.1">
    <property type="nucleotide sequence ID" value="NZ_JACKZP010000037.1"/>
</dbReference>
<reference evidence="2 3" key="1">
    <citation type="submission" date="2019-11" db="EMBL/GenBank/DDBJ databases">
        <title>Comparison of genomes from free-living endosymbiotic cyanobacteria isolated from Azolla.</title>
        <authorList>
            <person name="Thiel T."/>
            <person name="Pratte B."/>
        </authorList>
    </citation>
    <scope>NUCLEOTIDE SEQUENCE [LARGE SCALE GENOMIC DNA]</scope>
    <source>
        <strain evidence="2 3">N2B</strain>
    </source>
</reference>
<evidence type="ECO:0000313" key="3">
    <source>
        <dbReference type="Proteomes" id="UP000570851"/>
    </source>
</evidence>
<evidence type="ECO:0000259" key="1">
    <source>
        <dbReference type="Pfam" id="PF18478"/>
    </source>
</evidence>
<dbReference type="InterPro" id="IPR041375">
    <property type="entry name" value="VapC45_PIN-like"/>
</dbReference>